<comment type="caution">
    <text evidence="1">The sequence shown here is derived from an EMBL/GenBank/DDBJ whole genome shotgun (WGS) entry which is preliminary data.</text>
</comment>
<reference evidence="1" key="1">
    <citation type="submission" date="2013-08" db="EMBL/GenBank/DDBJ databases">
        <authorList>
            <person name="Mendez C."/>
            <person name="Richter M."/>
            <person name="Ferrer M."/>
            <person name="Sanchez J."/>
        </authorList>
    </citation>
    <scope>NUCLEOTIDE SEQUENCE</scope>
</reference>
<dbReference type="AlphaFoldDB" id="T1CBV9"/>
<name>T1CBV9_9ZZZZ</name>
<sequence length="217" mass="24527">MAEFINRDSAFEQYREDSTAFLQRIRTGLDAKTSIGEIGARGQAVRLFYQNGAHVDIAPVFKWSEAGFALPRGDGSWMTTDPEAQSTWYSQRRESVGTSLSPLCKLVRRWNNVHGHRFGSFHLEVMVASMFKSVGSNYRDALKCFFKWAPGSIAVADPAGHSGNLDDYLTRDDRTAIKSRFSEALDRSKRAITAETRGDHTEARRLWRIELGDEFPN</sequence>
<protein>
    <recommendedName>
        <fullName evidence="2">Nucleotidyltransferase</fullName>
    </recommendedName>
</protein>
<evidence type="ECO:0008006" key="2">
    <source>
        <dbReference type="Google" id="ProtNLM"/>
    </source>
</evidence>
<evidence type="ECO:0000313" key="1">
    <source>
        <dbReference type="EMBL" id="EQD63239.1"/>
    </source>
</evidence>
<organism evidence="1">
    <name type="scientific">mine drainage metagenome</name>
    <dbReference type="NCBI Taxonomy" id="410659"/>
    <lineage>
        <taxon>unclassified sequences</taxon>
        <taxon>metagenomes</taxon>
        <taxon>ecological metagenomes</taxon>
    </lineage>
</organism>
<gene>
    <name evidence="1" type="ORF">B1A_09231</name>
</gene>
<accession>T1CBV9</accession>
<proteinExistence type="predicted"/>
<dbReference type="EMBL" id="AUZX01006568">
    <property type="protein sequence ID" value="EQD63239.1"/>
    <property type="molecule type" value="Genomic_DNA"/>
</dbReference>
<reference evidence="1" key="2">
    <citation type="journal article" date="2014" name="ISME J.">
        <title>Microbial stratification in low pH oxic and suboxic macroscopic growths along an acid mine drainage.</title>
        <authorList>
            <person name="Mendez-Garcia C."/>
            <person name="Mesa V."/>
            <person name="Sprenger R.R."/>
            <person name="Richter M."/>
            <person name="Diez M.S."/>
            <person name="Solano J."/>
            <person name="Bargiela R."/>
            <person name="Golyshina O.V."/>
            <person name="Manteca A."/>
            <person name="Ramos J.L."/>
            <person name="Gallego J.R."/>
            <person name="Llorente I."/>
            <person name="Martins Dos Santos V.A."/>
            <person name="Jensen O.N."/>
            <person name="Pelaez A.I."/>
            <person name="Sanchez J."/>
            <person name="Ferrer M."/>
        </authorList>
    </citation>
    <scope>NUCLEOTIDE SEQUENCE</scope>
</reference>